<evidence type="ECO:0000256" key="2">
    <source>
        <dbReference type="SAM" id="SignalP"/>
    </source>
</evidence>
<comment type="caution">
    <text evidence="3">The sequence shown here is derived from an EMBL/GenBank/DDBJ whole genome shotgun (WGS) entry which is preliminary data.</text>
</comment>
<evidence type="ECO:0000313" key="4">
    <source>
        <dbReference type="Proteomes" id="UP000689967"/>
    </source>
</evidence>
<keyword evidence="4" id="KW-1185">Reference proteome</keyword>
<dbReference type="EMBL" id="JAERQM010000001">
    <property type="protein sequence ID" value="MBU8543183.1"/>
    <property type="molecule type" value="Genomic_DNA"/>
</dbReference>
<organism evidence="3 4">
    <name type="scientific">Falsiroseomonas oleicola</name>
    <dbReference type="NCBI Taxonomy" id="2801474"/>
    <lineage>
        <taxon>Bacteria</taxon>
        <taxon>Pseudomonadati</taxon>
        <taxon>Pseudomonadota</taxon>
        <taxon>Alphaproteobacteria</taxon>
        <taxon>Acetobacterales</taxon>
        <taxon>Roseomonadaceae</taxon>
        <taxon>Falsiroseomonas</taxon>
    </lineage>
</organism>
<dbReference type="Pfam" id="PF03401">
    <property type="entry name" value="TctC"/>
    <property type="match status" value="1"/>
</dbReference>
<name>A0ABS6H3D0_9PROT</name>
<proteinExistence type="inferred from homology"/>
<comment type="similarity">
    <text evidence="1">Belongs to the UPF0065 (bug) family.</text>
</comment>
<accession>A0ABS6H3D0</accession>
<reference evidence="3 4" key="1">
    <citation type="submission" date="2021-01" db="EMBL/GenBank/DDBJ databases">
        <title>Roseomonas sp. nov, a bacterium isolated from an oil production mixture in Yumen Oilfield.</title>
        <authorList>
            <person name="Wu D."/>
        </authorList>
    </citation>
    <scope>NUCLEOTIDE SEQUENCE [LARGE SCALE GENOMIC DNA]</scope>
    <source>
        <strain evidence="3 4">ROY-5-3</strain>
    </source>
</reference>
<keyword evidence="2" id="KW-0732">Signal</keyword>
<sequence>MIPRRLLLATPALLLATGASAQPAWAPERPLRWILGYPPGGGSDLIARLLAQSMAGTLGQPVVVENRPGGGALLASELAARAAPDGHTLFTGDNGILVFNPFLHDRLPYDPVRDFRAIGGLARFQLLALVPADSNLRDLAGLRGLAGLSYGSSGVGSPQHLAGARLLRQAGATEATHIPYRGGSAVLTDLMAGRIGFAMLDTAAALPQIREGRLRALAIGSAQRFPALPDVPTAVEAGMEGYVVEAWQGLVVPAATPQPTVDRLAAALSAALADPAVLTRLNAGGIGAMASGPAAFDAMLAAERASWGPLIRQMGIRLTG</sequence>
<dbReference type="InterPro" id="IPR005064">
    <property type="entry name" value="BUG"/>
</dbReference>
<dbReference type="RefSeq" id="WP_216873469.1">
    <property type="nucleotide sequence ID" value="NZ_JAERQM010000001.1"/>
</dbReference>
<feature type="chain" id="PRO_5046467650" evidence="2">
    <location>
        <begin position="22"/>
        <end position="320"/>
    </location>
</feature>
<gene>
    <name evidence="3" type="ORF">JJQ90_05670</name>
</gene>
<feature type="signal peptide" evidence="2">
    <location>
        <begin position="1"/>
        <end position="21"/>
    </location>
</feature>
<dbReference type="Proteomes" id="UP000689967">
    <property type="component" value="Unassembled WGS sequence"/>
</dbReference>
<evidence type="ECO:0000313" key="3">
    <source>
        <dbReference type="EMBL" id="MBU8543183.1"/>
    </source>
</evidence>
<dbReference type="PANTHER" id="PTHR42928">
    <property type="entry name" value="TRICARBOXYLATE-BINDING PROTEIN"/>
    <property type="match status" value="1"/>
</dbReference>
<evidence type="ECO:0000256" key="1">
    <source>
        <dbReference type="ARBA" id="ARBA00006987"/>
    </source>
</evidence>
<protein>
    <submittedName>
        <fullName evidence="3">Tripartite tricarboxylate transporter substrate binding protein</fullName>
    </submittedName>
</protein>
<dbReference type="PIRSF" id="PIRSF017082">
    <property type="entry name" value="YflP"/>
    <property type="match status" value="1"/>
</dbReference>
<dbReference type="PANTHER" id="PTHR42928:SF5">
    <property type="entry name" value="BLR1237 PROTEIN"/>
    <property type="match status" value="1"/>
</dbReference>